<dbReference type="RefSeq" id="WP_124543333.1">
    <property type="nucleotide sequence ID" value="NZ_QUSW01000009.1"/>
</dbReference>
<keyword evidence="2" id="KW-1185">Reference proteome</keyword>
<evidence type="ECO:0000313" key="2">
    <source>
        <dbReference type="Proteomes" id="UP000267464"/>
    </source>
</evidence>
<sequence>MHQVIRLHSAAPAKPGAGQPCNGCGLCCATQPCPVGMLISGKREGRCDALQWRDDGGLYRCGLIESPAQFLPWLLRWTAPMVRRWARRLIAAGQGCDCSYEVA</sequence>
<comment type="caution">
    <text evidence="1">The sequence shown here is derived from an EMBL/GenBank/DDBJ whole genome shotgun (WGS) entry which is preliminary data.</text>
</comment>
<proteinExistence type="predicted"/>
<dbReference type="Proteomes" id="UP000267464">
    <property type="component" value="Unassembled WGS sequence"/>
</dbReference>
<name>A0A3N7HIR3_9BURK</name>
<dbReference type="EMBL" id="QUSW01000009">
    <property type="protein sequence ID" value="RQP21924.1"/>
    <property type="molecule type" value="Genomic_DNA"/>
</dbReference>
<reference evidence="1 2" key="2">
    <citation type="submission" date="2018-12" db="EMBL/GenBank/DDBJ databases">
        <title>Rhizobacter gummiphilus sp. nov., a rubber-degrading bacterium isolated from the soil of a botanical garden in Japan.</title>
        <authorList>
            <person name="Shunsuke S.S."/>
        </authorList>
    </citation>
    <scope>NUCLEOTIDE SEQUENCE [LARGE SCALE GENOMIC DNA]</scope>
    <source>
        <strain evidence="1 2">S-16</strain>
    </source>
</reference>
<evidence type="ECO:0000313" key="1">
    <source>
        <dbReference type="EMBL" id="RQP21924.1"/>
    </source>
</evidence>
<protein>
    <recommendedName>
        <fullName evidence="3">4Fe-4S ferredoxin-type domain-containing protein</fullName>
    </recommendedName>
</protein>
<gene>
    <name evidence="1" type="ORF">DZC73_26155</name>
</gene>
<evidence type="ECO:0008006" key="3">
    <source>
        <dbReference type="Google" id="ProtNLM"/>
    </source>
</evidence>
<reference evidence="1 2" key="1">
    <citation type="submission" date="2018-08" db="EMBL/GenBank/DDBJ databases">
        <authorList>
            <person name="Khan S.A."/>
            <person name="Jeon C.O."/>
            <person name="Chun B.H."/>
            <person name="Jeong S.E."/>
        </authorList>
    </citation>
    <scope>NUCLEOTIDE SEQUENCE [LARGE SCALE GENOMIC DNA]</scope>
    <source>
        <strain evidence="1 2">S-16</strain>
    </source>
</reference>
<dbReference type="AlphaFoldDB" id="A0A3N7HIR3"/>
<accession>A0A3N7HIR3</accession>
<dbReference type="OrthoDB" id="8536890at2"/>
<organism evidence="1 2">
    <name type="scientific">Piscinibacter terrae</name>
    <dbReference type="NCBI Taxonomy" id="2496871"/>
    <lineage>
        <taxon>Bacteria</taxon>
        <taxon>Pseudomonadati</taxon>
        <taxon>Pseudomonadota</taxon>
        <taxon>Betaproteobacteria</taxon>
        <taxon>Burkholderiales</taxon>
        <taxon>Sphaerotilaceae</taxon>
        <taxon>Piscinibacter</taxon>
    </lineage>
</organism>